<dbReference type="RefSeq" id="XP_028470413.1">
    <property type="nucleotide sequence ID" value="XM_028607142.1"/>
</dbReference>
<sequence length="339" mass="37886">MASADPLSRTTSGFSSSDNTYHSFYDIELFPPASPPKDQPRGQESVSRTQSRHDDEKKENEPPSSIEMRRQDSGYESLPRTSTSSSPSSTDKSSTARSSTASRRSATAAGPRATTTAPTTRPDQSTPHSRSRAASCRGRPVTRRSPKPTPAYYYYNNNNNSYSVRTQNQSSYIHFPAHPTDLALANSKPYPRLDLEPEPPNGSSTTSSSSPAVHRPPPQPTTHYWTSDRTRRLEYAAIDAAHRGVKGWCRRHLVPDCFLPKDKARVAFDDDSGSVRRYRLDLSDDDDDGGYFRDGAVSPVSLRPVNRGGREYEATDGEQREKREAKRPKLSLWGRMRTW</sequence>
<feature type="compositionally biased region" description="Basic and acidic residues" evidence="1">
    <location>
        <begin position="308"/>
        <end position="324"/>
    </location>
</feature>
<evidence type="ECO:0000256" key="1">
    <source>
        <dbReference type="SAM" id="MobiDB-lite"/>
    </source>
</evidence>
<dbReference type="Proteomes" id="UP000272025">
    <property type="component" value="Unassembled WGS sequence"/>
</dbReference>
<reference evidence="2 3" key="1">
    <citation type="journal article" date="2018" name="Mol. Ecol.">
        <title>The obligate alkalophilic soda-lake fungus Sodiomyces alkalinus has shifted to a protein diet.</title>
        <authorList>
            <person name="Grum-Grzhimaylo A.A."/>
            <person name="Falkoski D.L."/>
            <person name="van den Heuvel J."/>
            <person name="Valero-Jimenez C.A."/>
            <person name="Min B."/>
            <person name="Choi I.G."/>
            <person name="Lipzen A."/>
            <person name="Daum C.G."/>
            <person name="Aanen D.K."/>
            <person name="Tsang A."/>
            <person name="Henrissat B."/>
            <person name="Bilanenko E.N."/>
            <person name="de Vries R.P."/>
            <person name="van Kan J.A.L."/>
            <person name="Grigoriev I.V."/>
            <person name="Debets A.J.M."/>
        </authorList>
    </citation>
    <scope>NUCLEOTIDE SEQUENCE [LARGE SCALE GENOMIC DNA]</scope>
    <source>
        <strain evidence="2 3">F11</strain>
    </source>
</reference>
<proteinExistence type="predicted"/>
<feature type="compositionally biased region" description="Low complexity" evidence="1">
    <location>
        <begin position="79"/>
        <end position="122"/>
    </location>
</feature>
<dbReference type="EMBL" id="ML119051">
    <property type="protein sequence ID" value="ROT42607.1"/>
    <property type="molecule type" value="Genomic_DNA"/>
</dbReference>
<dbReference type="GeneID" id="39575620"/>
<feature type="region of interest" description="Disordered" evidence="1">
    <location>
        <begin position="297"/>
        <end position="327"/>
    </location>
</feature>
<feature type="compositionally biased region" description="Polar residues" evidence="1">
    <location>
        <begin position="8"/>
        <end position="20"/>
    </location>
</feature>
<dbReference type="OrthoDB" id="5366332at2759"/>
<dbReference type="AlphaFoldDB" id="A0A3N2Q7E5"/>
<feature type="compositionally biased region" description="Basic and acidic residues" evidence="1">
    <location>
        <begin position="51"/>
        <end position="73"/>
    </location>
</feature>
<evidence type="ECO:0000313" key="2">
    <source>
        <dbReference type="EMBL" id="ROT42607.1"/>
    </source>
</evidence>
<name>A0A3N2Q7E5_SODAK</name>
<feature type="region of interest" description="Disordered" evidence="1">
    <location>
        <begin position="26"/>
        <end position="154"/>
    </location>
</feature>
<protein>
    <submittedName>
        <fullName evidence="2">Uncharacterized protein</fullName>
    </submittedName>
</protein>
<keyword evidence="3" id="KW-1185">Reference proteome</keyword>
<gene>
    <name evidence="2" type="ORF">SODALDRAFT_19257</name>
</gene>
<feature type="region of interest" description="Disordered" evidence="1">
    <location>
        <begin position="184"/>
        <end position="226"/>
    </location>
</feature>
<feature type="region of interest" description="Disordered" evidence="1">
    <location>
        <begin position="1"/>
        <end position="20"/>
    </location>
</feature>
<organism evidence="2 3">
    <name type="scientific">Sodiomyces alkalinus (strain CBS 110278 / VKM F-3762 / F11)</name>
    <name type="common">Alkaliphilic filamentous fungus</name>
    <dbReference type="NCBI Taxonomy" id="1314773"/>
    <lineage>
        <taxon>Eukaryota</taxon>
        <taxon>Fungi</taxon>
        <taxon>Dikarya</taxon>
        <taxon>Ascomycota</taxon>
        <taxon>Pezizomycotina</taxon>
        <taxon>Sordariomycetes</taxon>
        <taxon>Hypocreomycetidae</taxon>
        <taxon>Glomerellales</taxon>
        <taxon>Plectosphaerellaceae</taxon>
        <taxon>Sodiomyces</taxon>
    </lineage>
</organism>
<evidence type="ECO:0000313" key="3">
    <source>
        <dbReference type="Proteomes" id="UP000272025"/>
    </source>
</evidence>
<accession>A0A3N2Q7E5</accession>